<dbReference type="Pfam" id="PF01810">
    <property type="entry name" value="LysE"/>
    <property type="match status" value="1"/>
</dbReference>
<gene>
    <name evidence="8" type="ORF">ENJ51_00930</name>
</gene>
<dbReference type="GO" id="GO:0005886">
    <property type="term" value="C:plasma membrane"/>
    <property type="evidence" value="ECO:0007669"/>
    <property type="project" value="UniProtKB-SubCell"/>
</dbReference>
<proteinExistence type="inferred from homology"/>
<comment type="subcellular location">
    <subcellularLocation>
        <location evidence="1">Cell membrane</location>
        <topology evidence="1">Multi-pass membrane protein</topology>
    </subcellularLocation>
</comment>
<keyword evidence="4 7" id="KW-0812">Transmembrane</keyword>
<organism evidence="8">
    <name type="scientific">Leucothrix mucor</name>
    <dbReference type="NCBI Taxonomy" id="45248"/>
    <lineage>
        <taxon>Bacteria</taxon>
        <taxon>Pseudomonadati</taxon>
        <taxon>Pseudomonadota</taxon>
        <taxon>Gammaproteobacteria</taxon>
        <taxon>Thiotrichales</taxon>
        <taxon>Thiotrichaceae</taxon>
        <taxon>Leucothrix</taxon>
    </lineage>
</organism>
<evidence type="ECO:0000256" key="7">
    <source>
        <dbReference type="SAM" id="Phobius"/>
    </source>
</evidence>
<keyword evidence="3" id="KW-1003">Cell membrane</keyword>
<keyword evidence="6 7" id="KW-0472">Membrane</keyword>
<dbReference type="Proteomes" id="UP000885750">
    <property type="component" value="Unassembled WGS sequence"/>
</dbReference>
<keyword evidence="5 7" id="KW-1133">Transmembrane helix</keyword>
<feature type="transmembrane region" description="Helical" evidence="7">
    <location>
        <begin position="188"/>
        <end position="207"/>
    </location>
</feature>
<evidence type="ECO:0000256" key="5">
    <source>
        <dbReference type="ARBA" id="ARBA00022989"/>
    </source>
</evidence>
<protein>
    <submittedName>
        <fullName evidence="8">LysE family translocator</fullName>
    </submittedName>
</protein>
<accession>A0A7V2WU27</accession>
<feature type="transmembrane region" description="Helical" evidence="7">
    <location>
        <begin position="48"/>
        <end position="65"/>
    </location>
</feature>
<evidence type="ECO:0000256" key="4">
    <source>
        <dbReference type="ARBA" id="ARBA00022692"/>
    </source>
</evidence>
<dbReference type="PANTHER" id="PTHR30086:SF14">
    <property type="entry name" value="HOMOSERINE_HOMOSERINE LACTONE EFFLUX PROTEIN"/>
    <property type="match status" value="1"/>
</dbReference>
<evidence type="ECO:0000256" key="6">
    <source>
        <dbReference type="ARBA" id="ARBA00023136"/>
    </source>
</evidence>
<evidence type="ECO:0000313" key="8">
    <source>
        <dbReference type="EMBL" id="HFC91354.1"/>
    </source>
</evidence>
<dbReference type="PIRSF" id="PIRSF006324">
    <property type="entry name" value="LeuE"/>
    <property type="match status" value="1"/>
</dbReference>
<feature type="transmembrane region" description="Helical" evidence="7">
    <location>
        <begin position="147"/>
        <end position="167"/>
    </location>
</feature>
<sequence>MDLSTWLFFISIALVTTFSPGPAVLLAVTNSLNYGLRATFYSTLGNEVGLLVIASLAVLGLGAVLTTSTTLFLIIKTIGAVYLIYLGIRQWRSNNKLFSADTPQSHTQTQSNGLSFLQGFLVATTNPKAILFFTALFPQFITLDKPLALQCSILIATFTFLSAIALMSYGFLAHRSKQWFSKRNFTSLFNRVFGGLFIAMGIGLLQLNHKN</sequence>
<evidence type="ECO:0000256" key="1">
    <source>
        <dbReference type="ARBA" id="ARBA00004651"/>
    </source>
</evidence>
<comment type="similarity">
    <text evidence="2">Belongs to the Rht family.</text>
</comment>
<feature type="transmembrane region" description="Helical" evidence="7">
    <location>
        <begin position="6"/>
        <end position="28"/>
    </location>
</feature>
<comment type="caution">
    <text evidence="8">The sequence shown here is derived from an EMBL/GenBank/DDBJ whole genome shotgun (WGS) entry which is preliminary data.</text>
</comment>
<dbReference type="GO" id="GO:0042970">
    <property type="term" value="F:homoserine transmembrane transporter activity"/>
    <property type="evidence" value="ECO:0007669"/>
    <property type="project" value="TreeGrafter"/>
</dbReference>
<dbReference type="AlphaFoldDB" id="A0A7V2WU27"/>
<evidence type="ECO:0000256" key="2">
    <source>
        <dbReference type="ARBA" id="ARBA00007928"/>
    </source>
</evidence>
<feature type="transmembrane region" description="Helical" evidence="7">
    <location>
        <begin position="120"/>
        <end position="141"/>
    </location>
</feature>
<name>A0A7V2WU27_LEUMU</name>
<dbReference type="PANTHER" id="PTHR30086">
    <property type="entry name" value="ARGININE EXPORTER PROTEIN ARGO"/>
    <property type="match status" value="1"/>
</dbReference>
<reference evidence="8" key="1">
    <citation type="journal article" date="2020" name="mSystems">
        <title>Genome- and Community-Level Interaction Insights into Carbon Utilization and Element Cycling Functions of Hydrothermarchaeota in Hydrothermal Sediment.</title>
        <authorList>
            <person name="Zhou Z."/>
            <person name="Liu Y."/>
            <person name="Xu W."/>
            <person name="Pan J."/>
            <person name="Luo Z.H."/>
            <person name="Li M."/>
        </authorList>
    </citation>
    <scope>NUCLEOTIDE SEQUENCE [LARGE SCALE GENOMIC DNA]</scope>
    <source>
        <strain evidence="8">HyVt-493</strain>
    </source>
</reference>
<dbReference type="EMBL" id="DRMS01000037">
    <property type="protein sequence ID" value="HFC91354.1"/>
    <property type="molecule type" value="Genomic_DNA"/>
</dbReference>
<feature type="transmembrane region" description="Helical" evidence="7">
    <location>
        <begin position="71"/>
        <end position="88"/>
    </location>
</feature>
<dbReference type="InterPro" id="IPR001123">
    <property type="entry name" value="LeuE-type"/>
</dbReference>
<evidence type="ECO:0000256" key="3">
    <source>
        <dbReference type="ARBA" id="ARBA00022475"/>
    </source>
</evidence>